<name>A0A642UTU1_DIURU</name>
<dbReference type="OMA" id="WEAHYNK"/>
<sequence length="441" mass="48784">MSFRQADCPRHGACATGVGVGERLFTVTKRNQIEVYSWGKEGFDQKLPLPEQLKCLTVLHHPVPDIESPVSKPQYRVPWLLAGGSASGRIYIWELASGNLLCVKDAHYQPVSVLQFSSRGEYLVSAGDDGRVLIWRTQELINSYGVGDDLRSVKPYQSITDHTMPVTDILIGKGLSPDQRLYTGSRDGTLRIYDLSSRKLLTTLVLPSPVESFAVDPAGRSIYVGLESGIIRTVPLYHIDPHTSVLEAIGGNGKIITIEDDFNLTSSFVQHQQEAEAAVTALSISMDGMNIVSGDTRGRVFVSDVVTRQVVKAFPAANSPISVISVFPIPSKEKQLVLDKKHRLIPQLKRIMVSENPLEHSLHMEIPSKPQTEPSFDTWIETVANDEVSFKQMGAVSSTVRQSVATQPSTQSEELAKITTAYSELKQKHEQLLEKYTEMLE</sequence>
<evidence type="ECO:0000256" key="1">
    <source>
        <dbReference type="ARBA" id="ARBA00002355"/>
    </source>
</evidence>
<evidence type="ECO:0000313" key="10">
    <source>
        <dbReference type="Proteomes" id="UP000449547"/>
    </source>
</evidence>
<evidence type="ECO:0000256" key="5">
    <source>
        <dbReference type="ARBA" id="ARBA00022737"/>
    </source>
</evidence>
<comment type="subcellular location">
    <subcellularLocation>
        <location evidence="8">Nucleus</location>
    </subcellularLocation>
</comment>
<dbReference type="GO" id="GO:0006261">
    <property type="term" value="P:DNA-templated DNA replication"/>
    <property type="evidence" value="ECO:0007669"/>
    <property type="project" value="TreeGrafter"/>
</dbReference>
<keyword evidence="8" id="KW-0539">Nucleus</keyword>
<dbReference type="PROSITE" id="PS50294">
    <property type="entry name" value="WD_REPEATS_REGION"/>
    <property type="match status" value="1"/>
</dbReference>
<dbReference type="OrthoDB" id="756370at2759"/>
<evidence type="ECO:0000313" key="9">
    <source>
        <dbReference type="EMBL" id="KAA8905263.1"/>
    </source>
</evidence>
<comment type="caution">
    <text evidence="9">The sequence shown here is derived from an EMBL/GenBank/DDBJ whole genome shotgun (WGS) entry which is preliminary data.</text>
</comment>
<dbReference type="AlphaFoldDB" id="A0A642UTU1"/>
<dbReference type="RefSeq" id="XP_034013649.1">
    <property type="nucleotide sequence ID" value="XM_034154262.1"/>
</dbReference>
<dbReference type="SUPFAM" id="SSF50978">
    <property type="entry name" value="WD40 repeat-like"/>
    <property type="match status" value="1"/>
</dbReference>
<evidence type="ECO:0000256" key="4">
    <source>
        <dbReference type="ARBA" id="ARBA00022574"/>
    </source>
</evidence>
<comment type="similarity">
    <text evidence="2 8">Belongs to the WD repeat IPI3/WDR18 family.</text>
</comment>
<dbReference type="SMART" id="SM00320">
    <property type="entry name" value="WD40"/>
    <property type="match status" value="5"/>
</dbReference>
<evidence type="ECO:0000256" key="8">
    <source>
        <dbReference type="RuleBase" id="RU369067"/>
    </source>
</evidence>
<feature type="repeat" description="WD" evidence="7">
    <location>
        <begin position="159"/>
        <end position="203"/>
    </location>
</feature>
<evidence type="ECO:0000256" key="6">
    <source>
        <dbReference type="ARBA" id="ARBA00026229"/>
    </source>
</evidence>
<accession>A0A642UTU1</accession>
<organism evidence="9 10">
    <name type="scientific">Diutina rugosa</name>
    <name type="common">Yeast</name>
    <name type="synonym">Candida rugosa</name>
    <dbReference type="NCBI Taxonomy" id="5481"/>
    <lineage>
        <taxon>Eukaryota</taxon>
        <taxon>Fungi</taxon>
        <taxon>Dikarya</taxon>
        <taxon>Ascomycota</taxon>
        <taxon>Saccharomycotina</taxon>
        <taxon>Pichiomycetes</taxon>
        <taxon>Debaryomycetaceae</taxon>
        <taxon>Diutina</taxon>
    </lineage>
</organism>
<protein>
    <recommendedName>
        <fullName evidence="6 8">Pre-rRNA-processing protein IPI3</fullName>
    </recommendedName>
</protein>
<dbReference type="InterPro" id="IPR036322">
    <property type="entry name" value="WD40_repeat_dom_sf"/>
</dbReference>
<dbReference type="GO" id="GO:0120330">
    <property type="term" value="C:rixosome complex"/>
    <property type="evidence" value="ECO:0007669"/>
    <property type="project" value="UniProtKB-UniRule"/>
</dbReference>
<evidence type="ECO:0000256" key="3">
    <source>
        <dbReference type="ARBA" id="ARBA00011141"/>
    </source>
</evidence>
<keyword evidence="4 7" id="KW-0853">WD repeat</keyword>
<dbReference type="GO" id="GO:0005656">
    <property type="term" value="C:nuclear pre-replicative complex"/>
    <property type="evidence" value="ECO:0007669"/>
    <property type="project" value="TreeGrafter"/>
</dbReference>
<dbReference type="PROSITE" id="PS50082">
    <property type="entry name" value="WD_REPEATS_2"/>
    <property type="match status" value="2"/>
</dbReference>
<proteinExistence type="inferred from homology"/>
<dbReference type="InterPro" id="IPR001680">
    <property type="entry name" value="WD40_rpt"/>
</dbReference>
<keyword evidence="10" id="KW-1185">Reference proteome</keyword>
<keyword evidence="5" id="KW-0677">Repeat</keyword>
<dbReference type="InterPro" id="IPR015943">
    <property type="entry name" value="WD40/YVTN_repeat-like_dom_sf"/>
</dbReference>
<dbReference type="VEuPathDB" id="FungiDB:DIURU_001691"/>
<dbReference type="PANTHER" id="PTHR18763:SF0">
    <property type="entry name" value="WD REPEAT-CONTAINING PROTEIN 18"/>
    <property type="match status" value="1"/>
</dbReference>
<dbReference type="PANTHER" id="PTHR18763">
    <property type="entry name" value="WD-REPEAT PROTEIN 18"/>
    <property type="match status" value="1"/>
</dbReference>
<comment type="function">
    <text evidence="1 8">Component of the RIX1 complex required for processing of ITS2 sequences from 35S pre-rRNA.</text>
</comment>
<dbReference type="EMBL" id="SWFT01000050">
    <property type="protein sequence ID" value="KAA8905263.1"/>
    <property type="molecule type" value="Genomic_DNA"/>
</dbReference>
<dbReference type="GO" id="GO:0006364">
    <property type="term" value="P:rRNA processing"/>
    <property type="evidence" value="ECO:0007669"/>
    <property type="project" value="UniProtKB-UniRule"/>
</dbReference>
<feature type="repeat" description="WD" evidence="7">
    <location>
        <begin position="104"/>
        <end position="135"/>
    </location>
</feature>
<dbReference type="Pfam" id="PF00400">
    <property type="entry name" value="WD40"/>
    <property type="match status" value="2"/>
</dbReference>
<evidence type="ECO:0000256" key="2">
    <source>
        <dbReference type="ARBA" id="ARBA00010143"/>
    </source>
</evidence>
<gene>
    <name evidence="9" type="ORF">DIURU_001691</name>
</gene>
<keyword evidence="8" id="KW-0698">rRNA processing</keyword>
<dbReference type="Proteomes" id="UP000449547">
    <property type="component" value="Unassembled WGS sequence"/>
</dbReference>
<dbReference type="GeneID" id="54780344"/>
<comment type="subunit">
    <text evidence="3 8">Component of the RIX1 complex, composed of IPI1, RIX1/IPI2 and IPI3 in a 1:2:2 stoichiometry. The complex interacts (via RIX1) with MDN1 (via its hexameric AAA ATPase ring) and the pre-60S ribosome particles.</text>
</comment>
<dbReference type="Gene3D" id="2.130.10.10">
    <property type="entry name" value="YVTN repeat-like/Quinoprotein amine dehydrogenase"/>
    <property type="match status" value="2"/>
</dbReference>
<dbReference type="InterPro" id="IPR045227">
    <property type="entry name" value="WDR18/Ipi3/RID3"/>
</dbReference>
<reference evidence="9 10" key="1">
    <citation type="submission" date="2019-07" db="EMBL/GenBank/DDBJ databases">
        <title>Genome assembly of two rare yeast pathogens: Diutina rugosa and Trichomonascus ciferrii.</title>
        <authorList>
            <person name="Mixao V."/>
            <person name="Saus E."/>
            <person name="Hansen A."/>
            <person name="Lass-Flor C."/>
            <person name="Gabaldon T."/>
        </authorList>
    </citation>
    <scope>NUCLEOTIDE SEQUENCE [LARGE SCALE GENOMIC DNA]</scope>
    <source>
        <strain evidence="9 10">CBS 613</strain>
    </source>
</reference>
<evidence type="ECO:0000256" key="7">
    <source>
        <dbReference type="PROSITE-ProRule" id="PRU00221"/>
    </source>
</evidence>